<protein>
    <submittedName>
        <fullName evidence="3">Para-aminobenzoate synthetase component 2</fullName>
    </submittedName>
</protein>
<reference evidence="4" key="1">
    <citation type="submission" date="2016-10" db="EMBL/GenBank/DDBJ databases">
        <authorList>
            <person name="Varghese N."/>
            <person name="Submissions S."/>
        </authorList>
    </citation>
    <scope>NUCLEOTIDE SEQUENCE [LARGE SCALE GENOMIC DNA]</scope>
    <source>
        <strain evidence="4">DSM 26542</strain>
    </source>
</reference>
<dbReference type="PANTHER" id="PTHR43418:SF4">
    <property type="entry name" value="MULTIFUNCTIONAL TRYPTOPHAN BIOSYNTHESIS PROTEIN"/>
    <property type="match status" value="1"/>
</dbReference>
<dbReference type="PROSITE" id="PS51273">
    <property type="entry name" value="GATASE_TYPE_1"/>
    <property type="match status" value="1"/>
</dbReference>
<keyword evidence="1" id="KW-0315">Glutamine amidotransferase</keyword>
<organism evidence="3 4">
    <name type="scientific">Myroides guanonis</name>
    <dbReference type="NCBI Taxonomy" id="1150112"/>
    <lineage>
        <taxon>Bacteria</taxon>
        <taxon>Pseudomonadati</taxon>
        <taxon>Bacteroidota</taxon>
        <taxon>Flavobacteriia</taxon>
        <taxon>Flavobacteriales</taxon>
        <taxon>Flavobacteriaceae</taxon>
        <taxon>Myroides</taxon>
    </lineage>
</organism>
<evidence type="ECO:0000256" key="1">
    <source>
        <dbReference type="ARBA" id="ARBA00022962"/>
    </source>
</evidence>
<dbReference type="PRINTS" id="PR00097">
    <property type="entry name" value="ANTSNTHASEII"/>
</dbReference>
<dbReference type="SUPFAM" id="SSF52317">
    <property type="entry name" value="Class I glutamine amidotransferase-like"/>
    <property type="match status" value="1"/>
</dbReference>
<dbReference type="InterPro" id="IPR029062">
    <property type="entry name" value="Class_I_gatase-like"/>
</dbReference>
<evidence type="ECO:0000313" key="4">
    <source>
        <dbReference type="Proteomes" id="UP000243887"/>
    </source>
</evidence>
<dbReference type="GO" id="GO:0004049">
    <property type="term" value="F:anthranilate synthase activity"/>
    <property type="evidence" value="ECO:0007669"/>
    <property type="project" value="TreeGrafter"/>
</dbReference>
<dbReference type="GO" id="GO:0046820">
    <property type="term" value="F:4-amino-4-deoxychorismate synthase activity"/>
    <property type="evidence" value="ECO:0007669"/>
    <property type="project" value="TreeGrafter"/>
</dbReference>
<dbReference type="InterPro" id="IPR050472">
    <property type="entry name" value="Anth_synth/Amidotransfase"/>
</dbReference>
<dbReference type="PANTHER" id="PTHR43418">
    <property type="entry name" value="MULTIFUNCTIONAL TRYPTOPHAN BIOSYNTHESIS PROTEIN-RELATED"/>
    <property type="match status" value="1"/>
</dbReference>
<sequence>MSMSKKLQIVIIDNHDSFTGNLYQLFDENPNCDITIIPNDKVEIQLLINYDKIVLSPGPDIPSNYPILFNILNTYANTKSILGICLGHQTLVEYFGGTLYNLPIPLHGQKKEIHILNQHILFKNIPTKIDVGLYHSWAADPLTIPKELEITAKTSDGIIMAIKHRTLDIQGVQFHPESYMTDYGRKIINQWIDEKN</sequence>
<dbReference type="AlphaFoldDB" id="A0A1I3KMX9"/>
<dbReference type="Pfam" id="PF00117">
    <property type="entry name" value="GATase"/>
    <property type="match status" value="1"/>
</dbReference>
<proteinExistence type="predicted"/>
<dbReference type="GO" id="GO:0046654">
    <property type="term" value="P:tetrahydrofolate biosynthetic process"/>
    <property type="evidence" value="ECO:0007669"/>
    <property type="project" value="TreeGrafter"/>
</dbReference>
<dbReference type="InterPro" id="IPR006221">
    <property type="entry name" value="TrpG/PapA_dom"/>
</dbReference>
<dbReference type="CDD" id="cd01743">
    <property type="entry name" value="GATase1_Anthranilate_Synthase"/>
    <property type="match status" value="1"/>
</dbReference>
<gene>
    <name evidence="3" type="ORF">SAMN04487893_1011</name>
</gene>
<name>A0A1I3KMX9_9FLAO</name>
<dbReference type="GO" id="GO:0005829">
    <property type="term" value="C:cytosol"/>
    <property type="evidence" value="ECO:0007669"/>
    <property type="project" value="TreeGrafter"/>
</dbReference>
<dbReference type="InterPro" id="IPR017926">
    <property type="entry name" value="GATASE"/>
</dbReference>
<dbReference type="Proteomes" id="UP000243887">
    <property type="component" value="Unassembled WGS sequence"/>
</dbReference>
<accession>A0A1I3KMX9</accession>
<dbReference type="Gene3D" id="3.40.50.880">
    <property type="match status" value="1"/>
</dbReference>
<dbReference type="GO" id="GO:0000162">
    <property type="term" value="P:L-tryptophan biosynthetic process"/>
    <property type="evidence" value="ECO:0007669"/>
    <property type="project" value="TreeGrafter"/>
</dbReference>
<dbReference type="STRING" id="1150112.SAMN04487893_1011"/>
<dbReference type="NCBIfam" id="TIGR00566">
    <property type="entry name" value="trpG_papA"/>
    <property type="match status" value="1"/>
</dbReference>
<dbReference type="EMBL" id="FORU01000001">
    <property type="protein sequence ID" value="SFI73797.1"/>
    <property type="molecule type" value="Genomic_DNA"/>
</dbReference>
<dbReference type="PRINTS" id="PR00096">
    <property type="entry name" value="GATASE"/>
</dbReference>
<evidence type="ECO:0000259" key="2">
    <source>
        <dbReference type="Pfam" id="PF00117"/>
    </source>
</evidence>
<evidence type="ECO:0000313" key="3">
    <source>
        <dbReference type="EMBL" id="SFI73797.1"/>
    </source>
</evidence>
<keyword evidence="4" id="KW-1185">Reference proteome</keyword>
<feature type="domain" description="Glutamine amidotransferase" evidence="2">
    <location>
        <begin position="10"/>
        <end position="191"/>
    </location>
</feature>